<dbReference type="Pfam" id="PF13505">
    <property type="entry name" value="OMP_b-brl"/>
    <property type="match status" value="1"/>
</dbReference>
<dbReference type="InterPro" id="IPR011250">
    <property type="entry name" value="OMP/PagP_B-barrel"/>
</dbReference>
<keyword evidence="3" id="KW-0472">Membrane</keyword>
<dbReference type="Proteomes" id="UP000006786">
    <property type="component" value="Unassembled WGS sequence"/>
</dbReference>
<evidence type="ECO:0000256" key="5">
    <source>
        <dbReference type="ARBA" id="ARBA00038306"/>
    </source>
</evidence>
<name>K2MHU4_9HYPH</name>
<dbReference type="PATRIC" id="fig|391937.3.peg.747"/>
<feature type="domain" description="Outer membrane protein beta-barrel" evidence="6">
    <location>
        <begin position="42"/>
        <end position="210"/>
    </location>
</feature>
<dbReference type="AlphaFoldDB" id="K2MHU4"/>
<keyword evidence="2" id="KW-0732">Signal</keyword>
<dbReference type="PANTHER" id="PTHR34001:SF3">
    <property type="entry name" value="BLL7405 PROTEIN"/>
    <property type="match status" value="1"/>
</dbReference>
<protein>
    <submittedName>
        <fullName evidence="7">OmpA-like transmembrane region</fullName>
    </submittedName>
</protein>
<dbReference type="eggNOG" id="COG3637">
    <property type="taxonomic scope" value="Bacteria"/>
</dbReference>
<proteinExistence type="inferred from homology"/>
<evidence type="ECO:0000256" key="3">
    <source>
        <dbReference type="ARBA" id="ARBA00023136"/>
    </source>
</evidence>
<dbReference type="EMBL" id="AMRM01000003">
    <property type="protein sequence ID" value="EKF20310.1"/>
    <property type="molecule type" value="Genomic_DNA"/>
</dbReference>
<keyword evidence="8" id="KW-1185">Reference proteome</keyword>
<keyword evidence="7" id="KW-0812">Transmembrane</keyword>
<dbReference type="InterPro" id="IPR027385">
    <property type="entry name" value="Beta-barrel_OMP"/>
</dbReference>
<dbReference type="SUPFAM" id="SSF56925">
    <property type="entry name" value="OMPA-like"/>
    <property type="match status" value="1"/>
</dbReference>
<evidence type="ECO:0000259" key="6">
    <source>
        <dbReference type="Pfam" id="PF13505"/>
    </source>
</evidence>
<evidence type="ECO:0000256" key="2">
    <source>
        <dbReference type="ARBA" id="ARBA00022729"/>
    </source>
</evidence>
<dbReference type="Gene3D" id="2.40.160.20">
    <property type="match status" value="1"/>
</dbReference>
<evidence type="ECO:0000256" key="4">
    <source>
        <dbReference type="ARBA" id="ARBA00023237"/>
    </source>
</evidence>
<comment type="subcellular location">
    <subcellularLocation>
        <location evidence="1">Cell outer membrane</location>
    </subcellularLocation>
</comment>
<sequence>MLTAIAGTPRTMAADLTSDLPPEPPELKVPNLGAISAPIMDWEGGYAGIAAGYGFSGEVDPRALTISPKGFITNGFLGWNRQSGRFVYGPEADLGYSAVNASEGGYTAKGRFDGTLRARIGYTIELLLPYVTAGGAFGRLRLEEAGRTDTETLLGWTAGAGMDIKFSSRMFGRVEYRYTEYGDKTFLTGSGSTSASWSNNKVLFGIGMEF</sequence>
<comment type="caution">
    <text evidence="7">The sequence shown here is derived from an EMBL/GenBank/DDBJ whole genome shotgun (WGS) entry which is preliminary data.</text>
</comment>
<keyword evidence="4" id="KW-0998">Cell outer membrane</keyword>
<dbReference type="STRING" id="391937.NA2_03612"/>
<gene>
    <name evidence="7" type="ORF">NA2_03612</name>
</gene>
<evidence type="ECO:0000256" key="1">
    <source>
        <dbReference type="ARBA" id="ARBA00004442"/>
    </source>
</evidence>
<evidence type="ECO:0000313" key="7">
    <source>
        <dbReference type="EMBL" id="EKF20310.1"/>
    </source>
</evidence>
<evidence type="ECO:0000313" key="8">
    <source>
        <dbReference type="Proteomes" id="UP000006786"/>
    </source>
</evidence>
<dbReference type="PANTHER" id="PTHR34001">
    <property type="entry name" value="BLL7405 PROTEIN"/>
    <property type="match status" value="1"/>
</dbReference>
<organism evidence="7 8">
    <name type="scientific">Nitratireductor pacificus pht-3B</name>
    <dbReference type="NCBI Taxonomy" id="391937"/>
    <lineage>
        <taxon>Bacteria</taxon>
        <taxon>Pseudomonadati</taxon>
        <taxon>Pseudomonadota</taxon>
        <taxon>Alphaproteobacteria</taxon>
        <taxon>Hyphomicrobiales</taxon>
        <taxon>Phyllobacteriaceae</taxon>
        <taxon>Nitratireductor</taxon>
    </lineage>
</organism>
<reference evidence="7 8" key="1">
    <citation type="journal article" date="2012" name="J. Bacteriol.">
        <title>Genome Sequence of Nitratireductor pacificus Type Strain pht-3B.</title>
        <authorList>
            <person name="Lai Q."/>
            <person name="Li G."/>
            <person name="Shao Z."/>
        </authorList>
    </citation>
    <scope>NUCLEOTIDE SEQUENCE [LARGE SCALE GENOMIC DNA]</scope>
    <source>
        <strain evidence="8">pht-3B</strain>
    </source>
</reference>
<dbReference type="GO" id="GO:0009279">
    <property type="term" value="C:cell outer membrane"/>
    <property type="evidence" value="ECO:0007669"/>
    <property type="project" value="UniProtKB-SubCell"/>
</dbReference>
<dbReference type="InterPro" id="IPR051692">
    <property type="entry name" value="OMP-like"/>
</dbReference>
<accession>K2MHU4</accession>
<comment type="similarity">
    <text evidence="5">Belongs to the Omp25/RopB family.</text>
</comment>